<dbReference type="GO" id="GO:0009244">
    <property type="term" value="P:lipopolysaccharide core region biosynthetic process"/>
    <property type="evidence" value="ECO:0007669"/>
    <property type="project" value="TreeGrafter"/>
</dbReference>
<proteinExistence type="predicted"/>
<evidence type="ECO:0000313" key="3">
    <source>
        <dbReference type="EMBL" id="PXA03674.1"/>
    </source>
</evidence>
<keyword evidence="4" id="KW-1185">Reference proteome</keyword>
<comment type="caution">
    <text evidence="3">The sequence shown here is derived from an EMBL/GenBank/DDBJ whole genome shotgun (WGS) entry which is preliminary data.</text>
</comment>
<dbReference type="InterPro" id="IPR002201">
    <property type="entry name" value="Glyco_trans_9"/>
</dbReference>
<evidence type="ECO:0000256" key="1">
    <source>
        <dbReference type="ARBA" id="ARBA00022676"/>
    </source>
</evidence>
<protein>
    <recommendedName>
        <fullName evidence="5">Glycosyltransferase family 9 protein</fullName>
    </recommendedName>
</protein>
<dbReference type="Pfam" id="PF01075">
    <property type="entry name" value="Glyco_transf_9"/>
    <property type="match status" value="1"/>
</dbReference>
<organism evidence="3 4">
    <name type="scientific">Coraliomargarita sinensis</name>
    <dbReference type="NCBI Taxonomy" id="2174842"/>
    <lineage>
        <taxon>Bacteria</taxon>
        <taxon>Pseudomonadati</taxon>
        <taxon>Verrucomicrobiota</taxon>
        <taxon>Opitutia</taxon>
        <taxon>Puniceicoccales</taxon>
        <taxon>Coraliomargaritaceae</taxon>
        <taxon>Coraliomargarita</taxon>
    </lineage>
</organism>
<keyword evidence="1" id="KW-0328">Glycosyltransferase</keyword>
<gene>
    <name evidence="3" type="ORF">DDZ13_10285</name>
</gene>
<dbReference type="InParanoid" id="A0A317ZE49"/>
<dbReference type="InterPro" id="IPR051199">
    <property type="entry name" value="LPS_LOS_Heptosyltrfase"/>
</dbReference>
<dbReference type="Proteomes" id="UP000247099">
    <property type="component" value="Unassembled WGS sequence"/>
</dbReference>
<evidence type="ECO:0008006" key="5">
    <source>
        <dbReference type="Google" id="ProtNLM"/>
    </source>
</evidence>
<dbReference type="GO" id="GO:0005829">
    <property type="term" value="C:cytosol"/>
    <property type="evidence" value="ECO:0007669"/>
    <property type="project" value="TreeGrafter"/>
</dbReference>
<dbReference type="EMBL" id="QHJQ01000007">
    <property type="protein sequence ID" value="PXA03674.1"/>
    <property type="molecule type" value="Genomic_DNA"/>
</dbReference>
<dbReference type="AlphaFoldDB" id="A0A317ZE49"/>
<dbReference type="PANTHER" id="PTHR30160">
    <property type="entry name" value="TETRAACYLDISACCHARIDE 4'-KINASE-RELATED"/>
    <property type="match status" value="1"/>
</dbReference>
<evidence type="ECO:0000313" key="4">
    <source>
        <dbReference type="Proteomes" id="UP000247099"/>
    </source>
</evidence>
<sequence length="208" mass="22930">MKEEGLFEALPDDFHRDPTLASTKAELNEVHEWLSRRVPSEAIGLVGVAIGSKMQAKVWPGENFRSVLETLWVKHRIWPIFIGGASDVAESVSIKCAIGAGAVAAGEFSIRTSLALLRQCCFYLGNDTGTMHLAVAAGLKCVAVFSARDQPGRWYPYGEGHFVHRKAVGCEGCMLLECVEQKKKCLTQITSEEVYNSCVKLLERENNK</sequence>
<keyword evidence="2" id="KW-0808">Transferase</keyword>
<reference evidence="3 4" key="1">
    <citation type="submission" date="2018-05" db="EMBL/GenBank/DDBJ databases">
        <title>Coraliomargarita sinensis sp. nov., isolated from a marine solar saltern.</title>
        <authorList>
            <person name="Zhou L.Y."/>
        </authorList>
    </citation>
    <scope>NUCLEOTIDE SEQUENCE [LARGE SCALE GENOMIC DNA]</scope>
    <source>
        <strain evidence="3 4">WN38</strain>
    </source>
</reference>
<dbReference type="PANTHER" id="PTHR30160:SF7">
    <property type="entry name" value="ADP-HEPTOSE--LPS HEPTOSYLTRANSFERASE 2"/>
    <property type="match status" value="1"/>
</dbReference>
<dbReference type="Gene3D" id="3.40.50.2000">
    <property type="entry name" value="Glycogen Phosphorylase B"/>
    <property type="match status" value="1"/>
</dbReference>
<name>A0A317ZE49_9BACT</name>
<evidence type="ECO:0000256" key="2">
    <source>
        <dbReference type="ARBA" id="ARBA00022679"/>
    </source>
</evidence>
<dbReference type="SUPFAM" id="SSF53756">
    <property type="entry name" value="UDP-Glycosyltransferase/glycogen phosphorylase"/>
    <property type="match status" value="1"/>
</dbReference>
<dbReference type="GO" id="GO:0008713">
    <property type="term" value="F:ADP-heptose-lipopolysaccharide heptosyltransferase activity"/>
    <property type="evidence" value="ECO:0007669"/>
    <property type="project" value="TreeGrafter"/>
</dbReference>
<accession>A0A317ZE49</accession>